<dbReference type="AlphaFoldDB" id="A0A4C1VMV1"/>
<comment type="caution">
    <text evidence="1">The sequence shown here is derived from an EMBL/GenBank/DDBJ whole genome shotgun (WGS) entry which is preliminary data.</text>
</comment>
<keyword evidence="2" id="KW-1185">Reference proteome</keyword>
<reference evidence="1 2" key="1">
    <citation type="journal article" date="2019" name="Commun. Biol.">
        <title>The bagworm genome reveals a unique fibroin gene that provides high tensile strength.</title>
        <authorList>
            <person name="Kono N."/>
            <person name="Nakamura H."/>
            <person name="Ohtoshi R."/>
            <person name="Tomita M."/>
            <person name="Numata K."/>
            <person name="Arakawa K."/>
        </authorList>
    </citation>
    <scope>NUCLEOTIDE SEQUENCE [LARGE SCALE GENOMIC DNA]</scope>
</reference>
<accession>A0A4C1VMV1</accession>
<organism evidence="1 2">
    <name type="scientific">Eumeta variegata</name>
    <name type="common">Bagworm moth</name>
    <name type="synonym">Eumeta japonica</name>
    <dbReference type="NCBI Taxonomy" id="151549"/>
    <lineage>
        <taxon>Eukaryota</taxon>
        <taxon>Metazoa</taxon>
        <taxon>Ecdysozoa</taxon>
        <taxon>Arthropoda</taxon>
        <taxon>Hexapoda</taxon>
        <taxon>Insecta</taxon>
        <taxon>Pterygota</taxon>
        <taxon>Neoptera</taxon>
        <taxon>Endopterygota</taxon>
        <taxon>Lepidoptera</taxon>
        <taxon>Glossata</taxon>
        <taxon>Ditrysia</taxon>
        <taxon>Tineoidea</taxon>
        <taxon>Psychidae</taxon>
        <taxon>Oiketicinae</taxon>
        <taxon>Eumeta</taxon>
    </lineage>
</organism>
<sequence length="119" mass="13434">MLSVRRLRSRRARAFYAPRGLSVFACLAQGTGVVASTDIPDYNEWESGLRLQHLQVLASYLCAYLNTPNRFFDSWPSLPIHPDSHLSSVGHISDRFYHLVTRVVGAFRRDNECVGDSGH</sequence>
<gene>
    <name evidence="1" type="ORF">EVAR_22628_1</name>
</gene>
<protein>
    <submittedName>
        <fullName evidence="1">Uncharacterized protein</fullName>
    </submittedName>
</protein>
<dbReference type="EMBL" id="BGZK01000362">
    <property type="protein sequence ID" value="GBP39224.1"/>
    <property type="molecule type" value="Genomic_DNA"/>
</dbReference>
<name>A0A4C1VMV1_EUMVA</name>
<proteinExistence type="predicted"/>
<evidence type="ECO:0000313" key="2">
    <source>
        <dbReference type="Proteomes" id="UP000299102"/>
    </source>
</evidence>
<evidence type="ECO:0000313" key="1">
    <source>
        <dbReference type="EMBL" id="GBP39224.1"/>
    </source>
</evidence>
<dbReference type="Proteomes" id="UP000299102">
    <property type="component" value="Unassembled WGS sequence"/>
</dbReference>